<sequence length="97" mass="11462">MANEPMDPDQVVEFELEDVEESMQRAKLSWVGRLFMDNPPSLKTIQKIVYGEWGCSGKVTVMEVELGLLQFLFEDERDKDWVLHRTPWQVKERILHL</sequence>
<keyword evidence="3" id="KW-1185">Reference proteome</keyword>
<gene>
    <name evidence="2" type="ORF">LTRI10_LOCUS25379</name>
</gene>
<evidence type="ECO:0000313" key="2">
    <source>
        <dbReference type="EMBL" id="CAL1384150.1"/>
    </source>
</evidence>
<dbReference type="InterPro" id="IPR025558">
    <property type="entry name" value="DUF4283"/>
</dbReference>
<name>A0AAV2EE08_9ROSI</name>
<dbReference type="Pfam" id="PF14111">
    <property type="entry name" value="DUF4283"/>
    <property type="match status" value="1"/>
</dbReference>
<accession>A0AAV2EE08</accession>
<organism evidence="2 3">
    <name type="scientific">Linum trigynum</name>
    <dbReference type="NCBI Taxonomy" id="586398"/>
    <lineage>
        <taxon>Eukaryota</taxon>
        <taxon>Viridiplantae</taxon>
        <taxon>Streptophyta</taxon>
        <taxon>Embryophyta</taxon>
        <taxon>Tracheophyta</taxon>
        <taxon>Spermatophyta</taxon>
        <taxon>Magnoliopsida</taxon>
        <taxon>eudicotyledons</taxon>
        <taxon>Gunneridae</taxon>
        <taxon>Pentapetalae</taxon>
        <taxon>rosids</taxon>
        <taxon>fabids</taxon>
        <taxon>Malpighiales</taxon>
        <taxon>Linaceae</taxon>
        <taxon>Linum</taxon>
    </lineage>
</organism>
<protein>
    <recommendedName>
        <fullName evidence="1">DUF4283 domain-containing protein</fullName>
    </recommendedName>
</protein>
<proteinExistence type="predicted"/>
<evidence type="ECO:0000313" key="3">
    <source>
        <dbReference type="Proteomes" id="UP001497516"/>
    </source>
</evidence>
<dbReference type="Proteomes" id="UP001497516">
    <property type="component" value="Chromosome 4"/>
</dbReference>
<dbReference type="AlphaFoldDB" id="A0AAV2EE08"/>
<evidence type="ECO:0000259" key="1">
    <source>
        <dbReference type="Pfam" id="PF14111"/>
    </source>
</evidence>
<dbReference type="EMBL" id="OZ034817">
    <property type="protein sequence ID" value="CAL1384150.1"/>
    <property type="molecule type" value="Genomic_DNA"/>
</dbReference>
<reference evidence="2 3" key="1">
    <citation type="submission" date="2024-04" db="EMBL/GenBank/DDBJ databases">
        <authorList>
            <person name="Fracassetti M."/>
        </authorList>
    </citation>
    <scope>NUCLEOTIDE SEQUENCE [LARGE SCALE GENOMIC DNA]</scope>
</reference>
<feature type="domain" description="DUF4283" evidence="1">
    <location>
        <begin position="24"/>
        <end position="97"/>
    </location>
</feature>